<dbReference type="STRING" id="5364.A0A5C3MYU7"/>
<feature type="compositionally biased region" description="Pro residues" evidence="2">
    <location>
        <begin position="976"/>
        <end position="1001"/>
    </location>
</feature>
<dbReference type="Proteomes" id="UP000305948">
    <property type="component" value="Unassembled WGS sequence"/>
</dbReference>
<dbReference type="GO" id="GO:0003677">
    <property type="term" value="F:DNA binding"/>
    <property type="evidence" value="ECO:0007669"/>
    <property type="project" value="InterPro"/>
</dbReference>
<evidence type="ECO:0000313" key="4">
    <source>
        <dbReference type="EMBL" id="TFK50042.1"/>
    </source>
</evidence>
<name>A0A5C3MYU7_9AGAM</name>
<dbReference type="Gene3D" id="1.10.150.60">
    <property type="entry name" value="ARID DNA-binding domain"/>
    <property type="match status" value="1"/>
</dbReference>
<feature type="compositionally biased region" description="Polar residues" evidence="2">
    <location>
        <begin position="250"/>
        <end position="261"/>
    </location>
</feature>
<dbReference type="Pfam" id="PF01388">
    <property type="entry name" value="ARID"/>
    <property type="match status" value="1"/>
</dbReference>
<dbReference type="SUPFAM" id="SSF46774">
    <property type="entry name" value="ARID-like"/>
    <property type="match status" value="1"/>
</dbReference>
<proteinExistence type="predicted"/>
<feature type="compositionally biased region" description="Low complexity" evidence="2">
    <location>
        <begin position="1044"/>
        <end position="1060"/>
    </location>
</feature>
<feature type="region of interest" description="Disordered" evidence="2">
    <location>
        <begin position="1224"/>
        <end position="1260"/>
    </location>
</feature>
<accession>A0A5C3MYU7</accession>
<dbReference type="EMBL" id="ML213514">
    <property type="protein sequence ID" value="TFK50042.1"/>
    <property type="molecule type" value="Genomic_DNA"/>
</dbReference>
<reference evidence="4 5" key="1">
    <citation type="journal article" date="2019" name="Nat. Ecol. Evol.">
        <title>Megaphylogeny resolves global patterns of mushroom evolution.</title>
        <authorList>
            <person name="Varga T."/>
            <person name="Krizsan K."/>
            <person name="Foldi C."/>
            <person name="Dima B."/>
            <person name="Sanchez-Garcia M."/>
            <person name="Sanchez-Ramirez S."/>
            <person name="Szollosi G.J."/>
            <person name="Szarkandi J.G."/>
            <person name="Papp V."/>
            <person name="Albert L."/>
            <person name="Andreopoulos W."/>
            <person name="Angelini C."/>
            <person name="Antonin V."/>
            <person name="Barry K.W."/>
            <person name="Bougher N.L."/>
            <person name="Buchanan P."/>
            <person name="Buyck B."/>
            <person name="Bense V."/>
            <person name="Catcheside P."/>
            <person name="Chovatia M."/>
            <person name="Cooper J."/>
            <person name="Damon W."/>
            <person name="Desjardin D."/>
            <person name="Finy P."/>
            <person name="Geml J."/>
            <person name="Haridas S."/>
            <person name="Hughes K."/>
            <person name="Justo A."/>
            <person name="Karasinski D."/>
            <person name="Kautmanova I."/>
            <person name="Kiss B."/>
            <person name="Kocsube S."/>
            <person name="Kotiranta H."/>
            <person name="LaButti K.M."/>
            <person name="Lechner B.E."/>
            <person name="Liimatainen K."/>
            <person name="Lipzen A."/>
            <person name="Lukacs Z."/>
            <person name="Mihaltcheva S."/>
            <person name="Morgado L.N."/>
            <person name="Niskanen T."/>
            <person name="Noordeloos M.E."/>
            <person name="Ohm R.A."/>
            <person name="Ortiz-Santana B."/>
            <person name="Ovrebo C."/>
            <person name="Racz N."/>
            <person name="Riley R."/>
            <person name="Savchenko A."/>
            <person name="Shiryaev A."/>
            <person name="Soop K."/>
            <person name="Spirin V."/>
            <person name="Szebenyi C."/>
            <person name="Tomsovsky M."/>
            <person name="Tulloss R.E."/>
            <person name="Uehling J."/>
            <person name="Grigoriev I.V."/>
            <person name="Vagvolgyi C."/>
            <person name="Papp T."/>
            <person name="Martin F.M."/>
            <person name="Miettinen O."/>
            <person name="Hibbett D.S."/>
            <person name="Nagy L.G."/>
        </authorList>
    </citation>
    <scope>NUCLEOTIDE SEQUENCE [LARGE SCALE GENOMIC DNA]</scope>
    <source>
        <strain evidence="4 5">OMC1185</strain>
    </source>
</reference>
<evidence type="ECO:0000256" key="2">
    <source>
        <dbReference type="SAM" id="MobiDB-lite"/>
    </source>
</evidence>
<dbReference type="InterPro" id="IPR036431">
    <property type="entry name" value="ARID_dom_sf"/>
</dbReference>
<dbReference type="OrthoDB" id="1938591at2759"/>
<gene>
    <name evidence="4" type="ORF">OE88DRAFT_1736329</name>
</gene>
<evidence type="ECO:0000259" key="3">
    <source>
        <dbReference type="PROSITE" id="PS51011"/>
    </source>
</evidence>
<dbReference type="SMART" id="SM01014">
    <property type="entry name" value="ARID"/>
    <property type="match status" value="1"/>
</dbReference>
<sequence length="1316" mass="142411">MADRVPQYPMVPNNFNPGLPQHPQMTQQGQHLGLVDPQSAGMANSEQARMWQMQQFLAHQRMQGGGEGMGPVNAQMSQQMMDFMRSNSMVRAQGQQLMGQHQQPMNMGQGQMNPNQQFRDLQGGPQQMHPGFNPNFANAGMSNGQQFPVNLSQASAAIAARNPNFLAQMANQGQMSRQLELIGLAQNQQPQNGPAGVAARLAQHNQQLTQMLQHQTQQAGGGNLPQSQNPMGQSNFFPHPSVTPVPDIRQNGSPQAPSQHPMQMGHPQQEPLQGQPQRPMQRPVLNQNLTAEQAIRALMSNRETLRQDINVMTNELQRIRHSVVPKTSDVMAQCNKLEQQIQEKNGKLNQLMKIIQEFDPQKFKMQQQARVASSAGVPNPGMNGGPGPGPNGSSSPMPGQRAGPPMPTQTPVNWPGQQNMVQPSISNQQVPQGSASVQQQLPPRFTEQQMNPSQMGQSGMPQQPNPMTQRSMSAQGHMGQAQQAVNPAMMNGAHQAAMAKPDTQPLNAQALAQFLQTVPQEVRAFVQKPVEPLEAPKFRETYTNFRSRKGLNLDERLLKMNDRSVDLHALHAEVNKEGGFGNVNQKDLWAVIGGRMGFVQLPATGREPAKSGPGVAQHLAHVYALYLKDFDDLYTQTILKARVAQVKDKMPLFNRPGQPPLGAPGMTPNPGLEQAAPAGQNRLMPPQLVQWARFSAAQLRERNIPEPVIQMVEQYRPTLVQQAHQQEQFRAALRQNQAANTMPPNMQQRIPSTGPGQLPNQGQNFAPGSNMFDPSRQVPAQAQPHMGGPTQPDMMNGGLPHANAAGVNGAPPPISAVSRATGPAAVARRPTQEQLQRSIKRIEDIKRSHAAAGAQNPIEIQLSDEQKQEYRAVFDKLCRICEALEPSLPVFDAIWPQEDTVNRILTVIHMKELQRMHFSSSQPKYILSLDKLRQMAFFVHSGSERFHQFVNAVSRSEGMSQVPRGQQPGPAVSAASPPPPISKTPVPPGPAAARPQPPPQGSPARRKPAPSAPTTSTAPTPPALTPGASAAAPITITNSPLLGKSSPKPKATPKPKAAAPAKRKASIKGGEAPPLPEVKRKREDTGLPEPESNAPSPPKKAKTEWEEQPSQETTKRQEAAENIETDEDALAFFNQIQDLIEKQIGSNGALPSECSETLDGIIKGYSGDSIGPDLSGSSGIAGALDPSSLLVSSPDLAQRTSVDNFDAFFDFSSFSALDEEVSVSKAPTPDLVASSSAKPSPESGTDEPGGQGVGASMTTPKIAEATVDDLSYLNGPLRLGIFGEVDGGESLFYSSENWKWEGVMPSSEPAWAISDS</sequence>
<keyword evidence="1" id="KW-0175">Coiled coil</keyword>
<evidence type="ECO:0000256" key="1">
    <source>
        <dbReference type="SAM" id="Coils"/>
    </source>
</evidence>
<feature type="compositionally biased region" description="Polar residues" evidence="2">
    <location>
        <begin position="409"/>
        <end position="472"/>
    </location>
</feature>
<protein>
    <recommendedName>
        <fullName evidence="3">ARID domain-containing protein</fullName>
    </recommendedName>
</protein>
<feature type="coiled-coil region" evidence="1">
    <location>
        <begin position="288"/>
        <end position="354"/>
    </location>
</feature>
<keyword evidence="5" id="KW-1185">Reference proteome</keyword>
<feature type="domain" description="ARID" evidence="3">
    <location>
        <begin position="532"/>
        <end position="635"/>
    </location>
</feature>
<dbReference type="CDD" id="cd16100">
    <property type="entry name" value="ARID"/>
    <property type="match status" value="1"/>
</dbReference>
<organism evidence="4 5">
    <name type="scientific">Heliocybe sulcata</name>
    <dbReference type="NCBI Taxonomy" id="5364"/>
    <lineage>
        <taxon>Eukaryota</taxon>
        <taxon>Fungi</taxon>
        <taxon>Dikarya</taxon>
        <taxon>Basidiomycota</taxon>
        <taxon>Agaricomycotina</taxon>
        <taxon>Agaricomycetes</taxon>
        <taxon>Gloeophyllales</taxon>
        <taxon>Gloeophyllaceae</taxon>
        <taxon>Heliocybe</taxon>
    </lineage>
</organism>
<dbReference type="PROSITE" id="PS51011">
    <property type="entry name" value="ARID"/>
    <property type="match status" value="1"/>
</dbReference>
<feature type="region of interest" description="Disordered" evidence="2">
    <location>
        <begin position="957"/>
        <end position="1127"/>
    </location>
</feature>
<feature type="compositionally biased region" description="Polar residues" evidence="2">
    <location>
        <begin position="224"/>
        <end position="236"/>
    </location>
</feature>
<dbReference type="SMART" id="SM00501">
    <property type="entry name" value="BRIGHT"/>
    <property type="match status" value="1"/>
</dbReference>
<feature type="region of interest" description="Disordered" evidence="2">
    <location>
        <begin position="210"/>
        <end position="280"/>
    </location>
</feature>
<evidence type="ECO:0000313" key="5">
    <source>
        <dbReference type="Proteomes" id="UP000305948"/>
    </source>
</evidence>
<feature type="region of interest" description="Disordered" evidence="2">
    <location>
        <begin position="364"/>
        <end position="472"/>
    </location>
</feature>
<dbReference type="InterPro" id="IPR001606">
    <property type="entry name" value="ARID_dom"/>
</dbReference>
<feature type="compositionally biased region" description="Polar residues" evidence="2">
    <location>
        <begin position="270"/>
        <end position="280"/>
    </location>
</feature>